<feature type="active site" description="Proton acceptor for HNH nuclease domain" evidence="12">
    <location>
        <position position="616"/>
    </location>
</feature>
<name>A0A8J6U109_9HYPH</name>
<evidence type="ECO:0000256" key="5">
    <source>
        <dbReference type="ARBA" id="ARBA00022801"/>
    </source>
</evidence>
<feature type="region of interest" description="Disordered" evidence="13">
    <location>
        <begin position="844"/>
        <end position="873"/>
    </location>
</feature>
<evidence type="ECO:0000256" key="9">
    <source>
        <dbReference type="ARBA" id="ARBA00023125"/>
    </source>
</evidence>
<dbReference type="HAMAP" id="MF_01480">
    <property type="entry name" value="Cas9"/>
    <property type="match status" value="1"/>
</dbReference>
<dbReference type="InterPro" id="IPR041383">
    <property type="entry name" value="RuvC_III"/>
</dbReference>
<feature type="binding site" evidence="12">
    <location>
        <position position="7"/>
    </location>
    <ligand>
        <name>Mg(2+)</name>
        <dbReference type="ChEBI" id="CHEBI:18420"/>
        <label>2</label>
    </ligand>
</feature>
<proteinExistence type="inferred from homology"/>
<dbReference type="EMBL" id="JACVVX010000001">
    <property type="protein sequence ID" value="MBD0413593.1"/>
    <property type="molecule type" value="Genomic_DNA"/>
</dbReference>
<evidence type="ECO:0000256" key="1">
    <source>
        <dbReference type="ARBA" id="ARBA00001946"/>
    </source>
</evidence>
<comment type="caution">
    <text evidence="15">The sequence shown here is derived from an EMBL/GenBank/DDBJ whole genome shotgun (WGS) entry which is preliminary data.</text>
</comment>
<comment type="cofactor">
    <cofactor evidence="1 12">
        <name>Mg(2+)</name>
        <dbReference type="ChEBI" id="CHEBI:18420"/>
    </cofactor>
</comment>
<keyword evidence="6 12" id="KW-0460">Magnesium</keyword>
<evidence type="ECO:0000256" key="12">
    <source>
        <dbReference type="HAMAP-Rule" id="MF_01480"/>
    </source>
</evidence>
<dbReference type="GO" id="GO:0046872">
    <property type="term" value="F:metal ion binding"/>
    <property type="evidence" value="ECO:0007669"/>
    <property type="project" value="UniProtKB-UniRule"/>
</dbReference>
<dbReference type="Pfam" id="PF13395">
    <property type="entry name" value="HNH_4"/>
    <property type="match status" value="1"/>
</dbReference>
<feature type="active site" description="For RuvC-like nuclease domain" evidence="12">
    <location>
        <position position="7"/>
    </location>
</feature>
<keyword evidence="2 12" id="KW-0540">Nuclease</keyword>
<keyword evidence="3 12" id="KW-0479">Metal-binding</keyword>
<keyword evidence="4 12" id="KW-0255">Endonuclease</keyword>
<dbReference type="InterPro" id="IPR033114">
    <property type="entry name" value="HNH_CAS9"/>
</dbReference>
<dbReference type="NCBIfam" id="TIGR01865">
    <property type="entry name" value="cas_Csn1"/>
    <property type="match status" value="1"/>
</dbReference>
<dbReference type="GO" id="GO:0004519">
    <property type="term" value="F:endonuclease activity"/>
    <property type="evidence" value="ECO:0007669"/>
    <property type="project" value="UniProtKB-UniRule"/>
</dbReference>
<dbReference type="RefSeq" id="WP_188163014.1">
    <property type="nucleotide sequence ID" value="NZ_JACVVX010000001.1"/>
</dbReference>
<feature type="domain" description="HNH Cas9-type" evidence="14">
    <location>
        <begin position="539"/>
        <end position="694"/>
    </location>
</feature>
<evidence type="ECO:0000313" key="15">
    <source>
        <dbReference type="EMBL" id="MBD0413593.1"/>
    </source>
</evidence>
<keyword evidence="7 12" id="KW-0694">RNA-binding</keyword>
<sequence length="1097" mass="124793">MLTLGIDIGSTSLGWCLIETQGEPLENDFGKIVAIGIRIFSDGREPQTKASLAVQRRAARAMRRRRDRYVARRGALLKALTDYGLMPANEDARKKLLKETGDGEGGDLSGSIYGLRSRALGEKLHPYQIGRVLFALDQRRGFKSNRKTDKGDNEAGKIAIGVSRLQQKMAEAGAKSYGDFLYKRRLDGKSVRTRLRPESGEDAKGDGYDFYPSRQALEDEFDDVCAEQAGHHPELLTQERIKHLRDITFYQRPLKPPVVGKCSYNPAEERLAKAHPLFQEFRLYKELNELELIDEQQKRRKLTLDERDKLYSQLRGAKTGTFISLRKTLGLGKEIRFNKESETRDKLLGDEVYSALSDKKGFGNRWSTFGLERQWQIVQKLRNTEDEFELHAWLTAECGLNDDQTEAVAKVHLPEGYGRIGETAAKMLVDALKTETDAEGKVIPESEAAKRCGYNHSDKSDLNFPGHKELPHYQEVLDRHIPPGTGNPDDVYDVFKGRITNPSVHIALNQLRRTVNALIKRHGKPDRIAIELGRELKLSDKQKDEIDRTIRKNTREAEARSEELKALGRADTGYNRLRLKLWQELNKDQPLNRVCIYSGEPITAAMVFSPEVDIDHILPYSKTLDDSEGNKILCKTHANRQKRNRAPAGVSGWADRYEDILARASTLPRNKRWRFAADAMEKFADQEGFLARQLTDTQYMSRLSLTYLASLYPTEEAGADGVLRRHSRIRALPGRMTEMLRRKWDLNDLLPDRNIGGSDTVKEKNRKDHRHHAVDAFVIACTSRSLIQRIATASAKLEAEGAERVIEKIADPWPGFREQLREALRNTVVSHRPDHGTVSREAYASGRGQTAGKLHNDTAYSPTGEVDEKGSPRVVRRRQLSDFKSEKDLAAIRDTQLREALWAATRGLSGKEFEAALIAFSRAETLDGRKNPFRNLRHIRVLETETIIPIKDKDGKVYKGYLGGGNYRFDVWQLPDGRWDADVISMFEAHQPGYVSKIRQDHHNPKKVMSLQIGDMVAYEHPESGERVIARVRKFDQRNKQIYLDPHNEGGRLDDRHKDEADPFRSFSKRPNALKAIKARQVRVDEIGRVWDPGPRV</sequence>
<dbReference type="Gene3D" id="3.30.420.10">
    <property type="entry name" value="Ribonuclease H-like superfamily/Ribonuclease H"/>
    <property type="match status" value="3"/>
</dbReference>
<keyword evidence="5 12" id="KW-0378">Hydrolase</keyword>
<feature type="binding site" evidence="12">
    <location>
        <position position="7"/>
    </location>
    <ligand>
        <name>Mg(2+)</name>
        <dbReference type="ChEBI" id="CHEBI:18420"/>
        <label>1</label>
    </ligand>
</feature>
<feature type="compositionally biased region" description="Basic and acidic residues" evidence="13">
    <location>
        <begin position="1046"/>
        <end position="1063"/>
    </location>
</feature>
<evidence type="ECO:0000256" key="6">
    <source>
        <dbReference type="ARBA" id="ARBA00022842"/>
    </source>
</evidence>
<dbReference type="GO" id="GO:0003677">
    <property type="term" value="F:DNA binding"/>
    <property type="evidence" value="ECO:0007669"/>
    <property type="project" value="UniProtKB-UniRule"/>
</dbReference>
<evidence type="ECO:0000256" key="2">
    <source>
        <dbReference type="ARBA" id="ARBA00022722"/>
    </source>
</evidence>
<evidence type="ECO:0000259" key="14">
    <source>
        <dbReference type="PROSITE" id="PS51749"/>
    </source>
</evidence>
<keyword evidence="9 12" id="KW-0238">DNA-binding</keyword>
<dbReference type="PROSITE" id="PS51749">
    <property type="entry name" value="HNH_CAS9"/>
    <property type="match status" value="1"/>
</dbReference>
<comment type="similarity">
    <text evidence="12">Belongs to the CRISPR-associated Cas9 family.</text>
</comment>
<evidence type="ECO:0000256" key="3">
    <source>
        <dbReference type="ARBA" id="ARBA00022723"/>
    </source>
</evidence>
<dbReference type="Pfam" id="PF18541">
    <property type="entry name" value="RuvC_III"/>
    <property type="match status" value="1"/>
</dbReference>
<dbReference type="InterPro" id="IPR003615">
    <property type="entry name" value="HNH_nuc"/>
</dbReference>
<dbReference type="GO" id="GO:0051607">
    <property type="term" value="P:defense response to virus"/>
    <property type="evidence" value="ECO:0007669"/>
    <property type="project" value="UniProtKB-UniRule"/>
</dbReference>
<keyword evidence="8 12" id="KW-0051">Antiviral defense</keyword>
<evidence type="ECO:0000313" key="16">
    <source>
        <dbReference type="Proteomes" id="UP000643405"/>
    </source>
</evidence>
<dbReference type="InterPro" id="IPR040619">
    <property type="entry name" value="Cas9_alpha-helical_lobe"/>
</dbReference>
<dbReference type="EC" id="3.1.-.-" evidence="12"/>
<evidence type="ECO:0000256" key="11">
    <source>
        <dbReference type="ARBA" id="ARBA00046380"/>
    </source>
</evidence>
<evidence type="ECO:0000256" key="4">
    <source>
        <dbReference type="ARBA" id="ARBA00022759"/>
    </source>
</evidence>
<evidence type="ECO:0000256" key="13">
    <source>
        <dbReference type="SAM" id="MobiDB-lite"/>
    </source>
</evidence>
<feature type="binding site" evidence="12">
    <location>
        <position position="531"/>
    </location>
    <ligand>
        <name>Mg(2+)</name>
        <dbReference type="ChEBI" id="CHEBI:18420"/>
        <label>1</label>
    </ligand>
</feature>
<organism evidence="15 16">
    <name type="scientific">Oryzicola mucosus</name>
    <dbReference type="NCBI Taxonomy" id="2767425"/>
    <lineage>
        <taxon>Bacteria</taxon>
        <taxon>Pseudomonadati</taxon>
        <taxon>Pseudomonadota</taxon>
        <taxon>Alphaproteobacteria</taxon>
        <taxon>Hyphomicrobiales</taxon>
        <taxon>Phyllobacteriaceae</taxon>
        <taxon>Oryzicola</taxon>
    </lineage>
</organism>
<reference evidence="15" key="1">
    <citation type="submission" date="2020-09" db="EMBL/GenBank/DDBJ databases">
        <title>Genome seq and assembly of Tianweitania sp.</title>
        <authorList>
            <person name="Chhetri G."/>
        </authorList>
    </citation>
    <scope>NUCLEOTIDE SEQUENCE</scope>
    <source>
        <strain evidence="15">Rool2</strain>
    </source>
</reference>
<dbReference type="GO" id="GO:0043571">
    <property type="term" value="P:maintenance of CRISPR repeat elements"/>
    <property type="evidence" value="ECO:0007669"/>
    <property type="project" value="UniProtKB-UniRule"/>
</dbReference>
<evidence type="ECO:0000256" key="8">
    <source>
        <dbReference type="ARBA" id="ARBA00023118"/>
    </source>
</evidence>
<feature type="binding site" evidence="12">
    <location>
        <position position="772"/>
    </location>
    <ligand>
        <name>Mg(2+)</name>
        <dbReference type="ChEBI" id="CHEBI:18420"/>
        <label>2</label>
    </ligand>
</feature>
<comment type="function">
    <text evidence="12">CRISPR (clustered regularly interspaced short palindromic repeat) is an adaptive immune system that provides protection against mobile genetic elements (viruses, transposable elements and conjugative plasmids). CRISPR clusters contain spacers, sequences complementary to antecedent mobile elements, and target invading nucleic acids. CRISPR clusters are transcribed and processed into CRISPR RNA (crRNA). In type II CRISPR systems correct processing of pre-crRNA requires a trans-encoded small RNA (tracrRNA), endogenous ribonuclease 3 (rnc) and this protein. The tracrRNA serves as a guide for ribonuclease 3-aided processing of pre-crRNA. Subsequently Cas9/crRNA/tracrRNA endonucleolytically cleaves linear or circular dsDNA target complementary to the spacer; Cas9 is inactive in the absence of the 2 guide RNAs (gRNA). Cas9 recognizes the protospacer adjacent motif (PAM) in the CRISPR repeat sequences to help distinguish self versus nonself, as targets within the bacterial CRISPR locus do not have PAMs. PAM recognition is also required for catalytic activity.</text>
</comment>
<dbReference type="GO" id="GO:0016787">
    <property type="term" value="F:hydrolase activity"/>
    <property type="evidence" value="ECO:0007669"/>
    <property type="project" value="UniProtKB-KW"/>
</dbReference>
<feature type="region of interest" description="Disordered" evidence="13">
    <location>
        <begin position="1045"/>
        <end position="1064"/>
    </location>
</feature>
<dbReference type="Pfam" id="PF18470">
    <property type="entry name" value="Cas9_a"/>
    <property type="match status" value="1"/>
</dbReference>
<dbReference type="InterPro" id="IPR036397">
    <property type="entry name" value="RNaseH_sf"/>
</dbReference>
<feature type="binding site" evidence="12">
    <location>
        <position position="535"/>
    </location>
    <ligand>
        <name>Mg(2+)</name>
        <dbReference type="ChEBI" id="CHEBI:18420"/>
        <label>1</label>
    </ligand>
</feature>
<comment type="domain">
    <text evidence="12">Has 2 endonuclease domains. The discontinuous RuvC-like domain cleaves the target DNA noncomplementary to crRNA while the HNH nuclease domain cleaves the target DNA complementary to crRNA.</text>
</comment>
<accession>A0A8J6U109</accession>
<dbReference type="InterPro" id="IPR028629">
    <property type="entry name" value="Cas9"/>
</dbReference>
<dbReference type="AlphaFoldDB" id="A0A8J6U109"/>
<comment type="subunit">
    <text evidence="11 12">Monomer. Binds crRNA and tracrRNA.</text>
</comment>
<keyword evidence="10" id="KW-0464">Manganese</keyword>
<evidence type="ECO:0000256" key="7">
    <source>
        <dbReference type="ARBA" id="ARBA00022884"/>
    </source>
</evidence>
<protein>
    <recommendedName>
        <fullName evidence="12">CRISPR-associated endonuclease Cas9</fullName>
        <ecNumber evidence="12">3.1.-.-</ecNumber>
    </recommendedName>
</protein>
<gene>
    <name evidence="12 15" type="primary">cas9</name>
    <name evidence="15" type="ORF">ICI42_02895</name>
</gene>
<feature type="binding site" evidence="12">
    <location>
        <position position="535"/>
    </location>
    <ligand>
        <name>Mg(2+)</name>
        <dbReference type="ChEBI" id="CHEBI:18420"/>
        <label>2</label>
    </ligand>
</feature>
<evidence type="ECO:0000256" key="10">
    <source>
        <dbReference type="ARBA" id="ARBA00023211"/>
    </source>
</evidence>
<dbReference type="Proteomes" id="UP000643405">
    <property type="component" value="Unassembled WGS sequence"/>
</dbReference>
<keyword evidence="16" id="KW-1185">Reference proteome</keyword>
<dbReference type="GO" id="GO:0003723">
    <property type="term" value="F:RNA binding"/>
    <property type="evidence" value="ECO:0007669"/>
    <property type="project" value="UniProtKB-UniRule"/>
</dbReference>